<dbReference type="OrthoDB" id="6422758at2759"/>
<protein>
    <submittedName>
        <fullName evidence="5">Uncharacterized protein</fullName>
    </submittedName>
</protein>
<sequence>MLFLDFFSSSMFNIPLKIFESSTHPSYKTASSTDLRNYNSSSYTANDTSGMANVPWFSLLTMVTISATLSFMADAQDCFGGIETFEKMVSMSFSGVVSYKSMLQQPGQAITRDCINLCKQQAACLSFSLNYTSSSCISYNVNSVGRGDDIVPNKAVNFFEKICFRGVSKQAFDSACRDRLWVFDRVHDAYLEGHVDKEARNVRTKEDCEKLCITEERFKCRSADYDEIQHTCRMSRETRRTKPNAFRVAPGSGRNYLENQCAPPPPASCRYETKSDVTLLTPDYLQFAASATDCMDQCDAETAFNCWSYSYVENRCQLSSDSSVTWGRDVQLPIHAGAVYGELKCFFEQCDNGVMTFEKMTGVLLRSAQSTMMKVNKPGALGNTLECAQICLEDGTECPAFSDHYHNMRCDRLDRNSNGRTQELIARDGESYFEKICLQGPEAQSCSDKAWAFERALGYELSESLYQKTISKVETRTTCIQLCLSEREFTCRSARYDEESGECKLSPADRRTDPMKYYRSEDARVSYLENSCLPVDTSCPHVETEDAYPTYANIIQTEGVSTLESCRDLCNDLTRFSCRSFSYYSSALQCFLSGDDKASGGSAAIQRRPGIIYYERMCPQTSTSDSLPTETTAPEVTVTSSVSVPTLGISSNTQAQFQEKETTLKTRPPYQPQEPSRPECSPTERLIFEKLTGYEPFGVTSTLLYRGDSSTPGITAECVRRCQALSDCRSFVLDHQRFECSSVQDPPSIHPADFRASIGKTFFGGLCVPAYVGCSKLWVYERIMDHELQGLSPIDVVRVVSLEQCQQFCLETRKYVCRSANYFHLRRECHVFGDDRTAEKAHLVDASRVDYFENQCLVETSFCPYQKSEEDLAMVYVTKSIPDTLSTLHCERECNREREFNCRSYTYWDRGAHGSVCMLSAESRLTGQKVGLSYRKGATYSGKTCEIHTSDGRQQPTVHPPDEHGTTKGTVATHPTKSSDPPTFKPPPPHKPPPPPPPPPPIHPMPPPVCSINQFTYEKVIGHDVRGGRRERIPTRVPIGVVQSCQAECQRLGERCQGFVVQYQSYQNCYVILRDPIDAPILVPSLDSVYFNKVCLRERPCKKLWSFERYLHYELHVEPIREISGVMERADCEDLCLHETPHCKSAVYHYLERTCFLFSENKRSATNRFHYTNEEVEYLDNQCTSESPTCQYREFPDRFLPQLDRLTRAYNLKDCQRQCDTERDFVCRSVNFETVAKDCALSSEDISSIPQGVNALQPRKNSLYSEKGSCEQVSVQCNPQDMLLTIHFDNPFHGRVYARGNPSQCFVVGTGQTSLQFAISMGARCGTTAETSDQFVNEVVVQQHPVIMTDHDKTIKVVCSFETQERTYTMAGPGVGGGSGVDVARTYNKAALTAVVTNTAPPPNVAMRVLDRTGRDARAVGLGEELTLKIELREASSAFAIFARNLYARSTNGESLFLIDSSGCPTDATIFPALQLDPIDHKSLVSTFKAFRFPSSGMVNFEVQIRFCQEKCEQVRCGGKGPSFGRKKRDLKDVPFNNRTNFSLLDDEDVYFDHDNYDTIRAVVQEESQSMILPSSENIRYSNMLDTESTTVYGIFSNNSDPTPNHDENTESYNLKNDYTTNTIPEMYTSNFQIKTLKMDTKTDDKEYFSESRPLHQIRSDKNNVHINPFSTLYPKEIKHDSFQIPSRDISSTKPDTSETQSFHDKSKTTKLDILQNTVSMTAVPFTTEILQSDFTNTKKHENLDSTSTALKVENKPKTENPHRSSVFNRKFAFIHNEENNGTNPYTTPMPAIPFQTIHYLAPINNETDQRVNLDKRIRFGMSDTNFDNSQASKPMEQNQDRSFHRNNRWSSISRTDPFSAVRNPYSHPNNRRSEFDKNIGQDSVSSLNKDRVHQMPSNPERLVDNVNPPKTWNSPSLSGTDSGGSQSHVYPVEIHEIPNKWDDTKNRDAYLPKNPMVPPYNIYNSHDLDNRQPRVVTTSPNFLNRPREINTNPNPWAVQVQQSPGIQIQRPLEILDHPSQRHDRHPNYPQGRPTSNQPRPVEIPNSNDRNPYRFEHNRPIPQPIPAEIPNQHNPQSWNNKNRVNNMPTVPPVNHDLNIWGSNSPANTRSPQRGINKPDETQVYRPQQSSPGHNIQRNDDTWRTNPSRQSNSNSVPGRNNFYASQPQFRPSEVIATTQKSVPEEVPLSLAILVGEDGKSTNSANQKPKQQWRPSTQFNRGLQRHNIINTPRPETTDEDKVCTSKATVIATAVSVTLVYLGVVAGAIVGYRWHRKNRRRKAMTTAHPVHYPPNPSNANVTYSSPDVTFRNVYGNFPVSSTSTT</sequence>
<feature type="domain" description="Apple" evidence="3">
    <location>
        <begin position="774"/>
        <end position="856"/>
    </location>
</feature>
<feature type="domain" description="Apple" evidence="3">
    <location>
        <begin position="863"/>
        <end position="945"/>
    </location>
</feature>
<dbReference type="Pfam" id="PF25057">
    <property type="entry name" value="CUT_N"/>
    <property type="match status" value="1"/>
</dbReference>
<feature type="compositionally biased region" description="Polar residues" evidence="1">
    <location>
        <begin position="2071"/>
        <end position="2088"/>
    </location>
</feature>
<evidence type="ECO:0000259" key="3">
    <source>
        <dbReference type="PROSITE" id="PS50948"/>
    </source>
</evidence>
<evidence type="ECO:0000259" key="4">
    <source>
        <dbReference type="PROSITE" id="PS51034"/>
    </source>
</evidence>
<feature type="domain" description="Apple" evidence="3">
    <location>
        <begin position="269"/>
        <end position="345"/>
    </location>
</feature>
<feature type="domain" description="Apple" evidence="3">
    <location>
        <begin position="350"/>
        <end position="437"/>
    </location>
</feature>
<feature type="compositionally biased region" description="Polar residues" evidence="1">
    <location>
        <begin position="2033"/>
        <end position="2050"/>
    </location>
</feature>
<feature type="compositionally biased region" description="Polar residues" evidence="1">
    <location>
        <begin position="2100"/>
        <end position="2113"/>
    </location>
</feature>
<keyword evidence="6" id="KW-1185">Reference proteome</keyword>
<dbReference type="GO" id="GO:0009653">
    <property type="term" value="P:anatomical structure morphogenesis"/>
    <property type="evidence" value="ECO:0007669"/>
    <property type="project" value="TreeGrafter"/>
</dbReference>
<dbReference type="PANTHER" id="PTHR47327">
    <property type="entry name" value="FI18240P1-RELATED"/>
    <property type="match status" value="1"/>
</dbReference>
<accession>A0A8X6TH64</accession>
<comment type="caution">
    <text evidence="5">The sequence shown here is derived from an EMBL/GenBank/DDBJ whole genome shotgun (WGS) entry which is preliminary data.</text>
</comment>
<feature type="compositionally biased region" description="Polar residues" evidence="1">
    <location>
        <begin position="2124"/>
        <end position="2135"/>
    </location>
</feature>
<feature type="compositionally biased region" description="Polar residues" evidence="1">
    <location>
        <begin position="1909"/>
        <end position="1927"/>
    </location>
</feature>
<dbReference type="SMART" id="SM00241">
    <property type="entry name" value="ZP"/>
    <property type="match status" value="1"/>
</dbReference>
<dbReference type="InterPro" id="IPR001507">
    <property type="entry name" value="ZP_dom"/>
</dbReference>
<feature type="transmembrane region" description="Helical" evidence="2">
    <location>
        <begin position="2247"/>
        <end position="2269"/>
    </location>
</feature>
<name>A0A8X6TH64_NEPPI</name>
<organism evidence="5 6">
    <name type="scientific">Nephila pilipes</name>
    <name type="common">Giant wood spider</name>
    <name type="synonym">Nephila maculata</name>
    <dbReference type="NCBI Taxonomy" id="299642"/>
    <lineage>
        <taxon>Eukaryota</taxon>
        <taxon>Metazoa</taxon>
        <taxon>Ecdysozoa</taxon>
        <taxon>Arthropoda</taxon>
        <taxon>Chelicerata</taxon>
        <taxon>Arachnida</taxon>
        <taxon>Araneae</taxon>
        <taxon>Araneomorphae</taxon>
        <taxon>Entelegynae</taxon>
        <taxon>Araneoidea</taxon>
        <taxon>Nephilidae</taxon>
        <taxon>Nephila</taxon>
    </lineage>
</organism>
<keyword evidence="2" id="KW-0812">Transmembrane</keyword>
<feature type="domain" description="Apple" evidence="3">
    <location>
        <begin position="1010"/>
        <end position="1095"/>
    </location>
</feature>
<dbReference type="EMBL" id="BMAW01057368">
    <property type="protein sequence ID" value="GFT10465.1"/>
    <property type="molecule type" value="Genomic_DNA"/>
</dbReference>
<dbReference type="Proteomes" id="UP000887013">
    <property type="component" value="Unassembled WGS sequence"/>
</dbReference>
<dbReference type="InterPro" id="IPR052774">
    <property type="entry name" value="Celegans_DevNeuronal_Protein"/>
</dbReference>
<evidence type="ECO:0000313" key="5">
    <source>
        <dbReference type="EMBL" id="GFT10465.1"/>
    </source>
</evidence>
<dbReference type="InterPro" id="IPR056953">
    <property type="entry name" value="CUT_N"/>
</dbReference>
<proteinExistence type="predicted"/>
<feature type="domain" description="Apple" evidence="3">
    <location>
        <begin position="78"/>
        <end position="163"/>
    </location>
</feature>
<evidence type="ECO:0000313" key="6">
    <source>
        <dbReference type="Proteomes" id="UP000887013"/>
    </source>
</evidence>
<feature type="compositionally biased region" description="Polar residues" evidence="1">
    <location>
        <begin position="1823"/>
        <end position="1838"/>
    </location>
</feature>
<feature type="compositionally biased region" description="Polar residues" evidence="1">
    <location>
        <begin position="1689"/>
        <end position="1701"/>
    </location>
</feature>
<feature type="domain" description="Apple" evidence="3">
    <location>
        <begin position="539"/>
        <end position="618"/>
    </location>
</feature>
<feature type="domain" description="Apple" evidence="3">
    <location>
        <begin position="446"/>
        <end position="532"/>
    </location>
</feature>
<reference evidence="5" key="1">
    <citation type="submission" date="2020-08" db="EMBL/GenBank/DDBJ databases">
        <title>Multicomponent nature underlies the extraordinary mechanical properties of spider dragline silk.</title>
        <authorList>
            <person name="Kono N."/>
            <person name="Nakamura H."/>
            <person name="Mori M."/>
            <person name="Yoshida Y."/>
            <person name="Ohtoshi R."/>
            <person name="Malay A.D."/>
            <person name="Moran D.A.P."/>
            <person name="Tomita M."/>
            <person name="Numata K."/>
            <person name="Arakawa K."/>
        </authorList>
    </citation>
    <scope>NUCLEOTIDE SEQUENCE</scope>
</reference>
<feature type="domain" description="ZP" evidence="4">
    <location>
        <begin position="1276"/>
        <end position="1524"/>
    </location>
</feature>
<feature type="region of interest" description="Disordered" evidence="1">
    <location>
        <begin position="2019"/>
        <end position="2169"/>
    </location>
</feature>
<feature type="domain" description="Apple" evidence="3">
    <location>
        <begin position="176"/>
        <end position="261"/>
    </location>
</feature>
<feature type="region of interest" description="Disordered" evidence="1">
    <location>
        <begin position="1823"/>
        <end position="1927"/>
    </location>
</feature>
<feature type="region of interest" description="Disordered" evidence="1">
    <location>
        <begin position="652"/>
        <end position="680"/>
    </location>
</feature>
<dbReference type="CDD" id="cd01099">
    <property type="entry name" value="PAN_AP_HGF"/>
    <property type="match status" value="6"/>
</dbReference>
<dbReference type="Gene3D" id="3.50.4.10">
    <property type="entry name" value="Hepatocyte Growth Factor"/>
    <property type="match status" value="8"/>
</dbReference>
<keyword evidence="2" id="KW-0472">Membrane</keyword>
<dbReference type="PROSITE" id="PS50948">
    <property type="entry name" value="PAN"/>
    <property type="match status" value="11"/>
</dbReference>
<keyword evidence="2" id="KW-1133">Transmembrane helix</keyword>
<dbReference type="SUPFAM" id="SSF57414">
    <property type="entry name" value="Hairpin loop containing domain-like"/>
    <property type="match status" value="10"/>
</dbReference>
<dbReference type="PANTHER" id="PTHR47327:SF1">
    <property type="entry name" value="RE15579P"/>
    <property type="match status" value="1"/>
</dbReference>
<evidence type="ECO:0000256" key="1">
    <source>
        <dbReference type="SAM" id="MobiDB-lite"/>
    </source>
</evidence>
<feature type="compositionally biased region" description="Pro residues" evidence="1">
    <location>
        <begin position="983"/>
        <end position="1008"/>
    </location>
</feature>
<dbReference type="InterPro" id="IPR003609">
    <property type="entry name" value="Pan_app"/>
</dbReference>
<feature type="domain" description="Apple" evidence="3">
    <location>
        <begin position="1190"/>
        <end position="1270"/>
    </location>
</feature>
<gene>
    <name evidence="5" type="primary">AVEN_133694_1</name>
    <name evidence="5" type="ORF">NPIL_284181</name>
</gene>
<feature type="domain" description="Apple" evidence="3">
    <location>
        <begin position="1101"/>
        <end position="1183"/>
    </location>
</feature>
<dbReference type="PROSITE" id="PS51034">
    <property type="entry name" value="ZP_2"/>
    <property type="match status" value="1"/>
</dbReference>
<dbReference type="SMART" id="SM00473">
    <property type="entry name" value="PAN_AP"/>
    <property type="match status" value="12"/>
</dbReference>
<feature type="compositionally biased region" description="Polar residues" evidence="1">
    <location>
        <begin position="967"/>
        <end position="980"/>
    </location>
</feature>
<dbReference type="Pfam" id="PF00024">
    <property type="entry name" value="PAN_1"/>
    <property type="match status" value="8"/>
</dbReference>
<feature type="region of interest" description="Disordered" evidence="1">
    <location>
        <begin position="945"/>
        <end position="1008"/>
    </location>
</feature>
<evidence type="ECO:0000256" key="2">
    <source>
        <dbReference type="SAM" id="Phobius"/>
    </source>
</evidence>
<feature type="compositionally biased region" description="Polar residues" evidence="1">
    <location>
        <begin position="2143"/>
        <end position="2169"/>
    </location>
</feature>
<feature type="region of interest" description="Disordered" evidence="1">
    <location>
        <begin position="1686"/>
        <end position="1705"/>
    </location>
</feature>